<dbReference type="AlphaFoldDB" id="A0A1F2WII5"/>
<sequence>MEVLDNKRRVYVLGGGISKFAAERVDGNMRDWINESVLEGLEDAGVDIQDIEHSTTSYFSDHFDKQLKAGAIFHDNIGMCPKPNVRVEGGGGTGGLAIRNAYAYIMSGLCDSMIIFGSENMGRQVPSDVAQQFIALASDTDWEVQVAGFYIAYYAIMMVSHMEKYGTREEQFAKVSVKNHRNALYNPKAHYPMDITVDDVINSKMITYPYKLLDNCLLSDGAACLIFASEDWAKKHCRTWGSKPTVELTGTGCGTDFMRLADRPFPYPGITHFRGKRSAAEQAYKMAGIKKPREDLDCFEVHDAYSGVELVSYEDLGFCKEGESGPLTEKGVFDLGGDLPTNTSGGLIGFGHPVGATGVAQGVEVLRQLRQEAHPKRQVELNSKRGGMDSHGGTGTFCAINIFERRD</sequence>
<dbReference type="Proteomes" id="UP000177876">
    <property type="component" value="Unassembled WGS sequence"/>
</dbReference>
<organism evidence="3 4">
    <name type="scientific">Candidatus Solincola sediminis</name>
    <dbReference type="NCBI Taxonomy" id="1797199"/>
    <lineage>
        <taxon>Bacteria</taxon>
        <taxon>Bacillati</taxon>
        <taxon>Actinomycetota</taxon>
        <taxon>Candidatus Geothermincolia</taxon>
        <taxon>Candidatus Geothermincolales</taxon>
        <taxon>Candidatus Geothermincolaceae</taxon>
        <taxon>Candidatus Solincola</taxon>
    </lineage>
</organism>
<dbReference type="GO" id="GO:0016747">
    <property type="term" value="F:acyltransferase activity, transferring groups other than amino-acyl groups"/>
    <property type="evidence" value="ECO:0007669"/>
    <property type="project" value="InterPro"/>
</dbReference>
<dbReference type="PANTHER" id="PTHR42870">
    <property type="entry name" value="ACETYL-COA C-ACETYLTRANSFERASE"/>
    <property type="match status" value="1"/>
</dbReference>
<dbReference type="InterPro" id="IPR055140">
    <property type="entry name" value="Thiolase_C_2"/>
</dbReference>
<gene>
    <name evidence="3" type="ORF">A2Y75_08850</name>
</gene>
<dbReference type="Pfam" id="PF22691">
    <property type="entry name" value="Thiolase_C_1"/>
    <property type="match status" value="1"/>
</dbReference>
<dbReference type="InterPro" id="IPR016039">
    <property type="entry name" value="Thiolase-like"/>
</dbReference>
<evidence type="ECO:0008006" key="5">
    <source>
        <dbReference type="Google" id="ProtNLM"/>
    </source>
</evidence>
<feature type="domain" description="Thiolase N-terminal" evidence="1">
    <location>
        <begin position="28"/>
        <end position="231"/>
    </location>
</feature>
<evidence type="ECO:0000313" key="3">
    <source>
        <dbReference type="EMBL" id="OFW56659.1"/>
    </source>
</evidence>
<dbReference type="Gene3D" id="3.40.47.10">
    <property type="match status" value="1"/>
</dbReference>
<dbReference type="CDD" id="cd00829">
    <property type="entry name" value="SCP-x_thiolase"/>
    <property type="match status" value="1"/>
</dbReference>
<accession>A0A1F2WII5</accession>
<evidence type="ECO:0000259" key="2">
    <source>
        <dbReference type="Pfam" id="PF22691"/>
    </source>
</evidence>
<name>A0A1F2WII5_9ACTN</name>
<reference evidence="3 4" key="1">
    <citation type="journal article" date="2016" name="Nat. Commun.">
        <title>Thousands of microbial genomes shed light on interconnected biogeochemical processes in an aquifer system.</title>
        <authorList>
            <person name="Anantharaman K."/>
            <person name="Brown C.T."/>
            <person name="Hug L.A."/>
            <person name="Sharon I."/>
            <person name="Castelle C.J."/>
            <person name="Probst A.J."/>
            <person name="Thomas B.C."/>
            <person name="Singh A."/>
            <person name="Wilkins M.J."/>
            <person name="Karaoz U."/>
            <person name="Brodie E.L."/>
            <person name="Williams K.H."/>
            <person name="Hubbard S.S."/>
            <person name="Banfield J.F."/>
        </authorList>
    </citation>
    <scope>NUCLEOTIDE SEQUENCE [LARGE SCALE GENOMIC DNA]</scope>
</reference>
<comment type="caution">
    <text evidence="3">The sequence shown here is derived from an EMBL/GenBank/DDBJ whole genome shotgun (WGS) entry which is preliminary data.</text>
</comment>
<dbReference type="PANTHER" id="PTHR42870:SF1">
    <property type="entry name" value="NON-SPECIFIC LIPID-TRANSFER PROTEIN-LIKE 2"/>
    <property type="match status" value="1"/>
</dbReference>
<feature type="domain" description="Thiolase C-terminal" evidence="2">
    <location>
        <begin position="270"/>
        <end position="404"/>
    </location>
</feature>
<dbReference type="PIRSF" id="PIRSF000429">
    <property type="entry name" value="Ac-CoA_Ac_transf"/>
    <property type="match status" value="1"/>
</dbReference>
<protein>
    <recommendedName>
        <fullName evidence="5">Thiolase domain-containing protein</fullName>
    </recommendedName>
</protein>
<dbReference type="Pfam" id="PF00108">
    <property type="entry name" value="Thiolase_N"/>
    <property type="match status" value="1"/>
</dbReference>
<dbReference type="EMBL" id="MELK01000042">
    <property type="protein sequence ID" value="OFW56659.1"/>
    <property type="molecule type" value="Genomic_DNA"/>
</dbReference>
<evidence type="ECO:0000313" key="4">
    <source>
        <dbReference type="Proteomes" id="UP000177876"/>
    </source>
</evidence>
<dbReference type="InterPro" id="IPR020616">
    <property type="entry name" value="Thiolase_N"/>
</dbReference>
<dbReference type="SUPFAM" id="SSF53901">
    <property type="entry name" value="Thiolase-like"/>
    <property type="match status" value="1"/>
</dbReference>
<proteinExistence type="predicted"/>
<dbReference type="InterPro" id="IPR002155">
    <property type="entry name" value="Thiolase"/>
</dbReference>
<evidence type="ECO:0000259" key="1">
    <source>
        <dbReference type="Pfam" id="PF00108"/>
    </source>
</evidence>
<dbReference type="STRING" id="1797197.A2Y75_08850"/>